<proteinExistence type="predicted"/>
<reference evidence="1" key="1">
    <citation type="submission" date="2020-05" db="EMBL/GenBank/DDBJ databases">
        <authorList>
            <person name="Chiriac C."/>
            <person name="Salcher M."/>
            <person name="Ghai R."/>
            <person name="Kavagutti S V."/>
        </authorList>
    </citation>
    <scope>NUCLEOTIDE SEQUENCE</scope>
</reference>
<sequence length="65" mass="7084">MATYFFGKNVGTGISPAGILEQATTTSRDVEITLNTTANVPGKEDLLKEIQALYDYIAGQAFKNW</sequence>
<evidence type="ECO:0000313" key="1">
    <source>
        <dbReference type="EMBL" id="CAB5144844.1"/>
    </source>
</evidence>
<gene>
    <name evidence="1" type="ORF">UFOVP147_35</name>
</gene>
<protein>
    <submittedName>
        <fullName evidence="1">Uncharacterized protein</fullName>
    </submittedName>
</protein>
<organism evidence="1">
    <name type="scientific">uncultured Caudovirales phage</name>
    <dbReference type="NCBI Taxonomy" id="2100421"/>
    <lineage>
        <taxon>Viruses</taxon>
        <taxon>Duplodnaviria</taxon>
        <taxon>Heunggongvirae</taxon>
        <taxon>Uroviricota</taxon>
        <taxon>Caudoviricetes</taxon>
        <taxon>Peduoviridae</taxon>
        <taxon>Maltschvirus</taxon>
        <taxon>Maltschvirus maltsch</taxon>
    </lineage>
</organism>
<accession>A0A6J7W386</accession>
<dbReference type="EMBL" id="LR798196">
    <property type="protein sequence ID" value="CAB5144844.1"/>
    <property type="molecule type" value="Genomic_DNA"/>
</dbReference>
<name>A0A6J7W386_9CAUD</name>